<keyword evidence="2" id="KW-1185">Reference proteome</keyword>
<gene>
    <name evidence="1" type="ORF">RFULGI_LOCUS13546</name>
</gene>
<proteinExistence type="predicted"/>
<organism evidence="1 2">
    <name type="scientific">Racocetra fulgida</name>
    <dbReference type="NCBI Taxonomy" id="60492"/>
    <lineage>
        <taxon>Eukaryota</taxon>
        <taxon>Fungi</taxon>
        <taxon>Fungi incertae sedis</taxon>
        <taxon>Mucoromycota</taxon>
        <taxon>Glomeromycotina</taxon>
        <taxon>Glomeromycetes</taxon>
        <taxon>Diversisporales</taxon>
        <taxon>Gigasporaceae</taxon>
        <taxon>Racocetra</taxon>
    </lineage>
</organism>
<reference evidence="1" key="1">
    <citation type="submission" date="2021-06" db="EMBL/GenBank/DDBJ databases">
        <authorList>
            <person name="Kallberg Y."/>
            <person name="Tangrot J."/>
            <person name="Rosling A."/>
        </authorList>
    </citation>
    <scope>NUCLEOTIDE SEQUENCE</scope>
    <source>
        <strain evidence="1">IN212</strain>
    </source>
</reference>
<comment type="caution">
    <text evidence="1">The sequence shown here is derived from an EMBL/GenBank/DDBJ whole genome shotgun (WGS) entry which is preliminary data.</text>
</comment>
<evidence type="ECO:0000313" key="1">
    <source>
        <dbReference type="EMBL" id="CAG8750307.1"/>
    </source>
</evidence>
<name>A0A9N9IUG8_9GLOM</name>
<dbReference type="AlphaFoldDB" id="A0A9N9IUG8"/>
<sequence>STVLNDSATPDITQMIEVLRFVCYEMGLLETGQKQEIVSRLIKESHNRLGPEDFVEDVGVTRKAKEAQPQLLRSQNDTLLEELEALSGTLLIDDIERKSVWTKRKLTKQRNQCEYNEWCRAEVLMDKVLASGDMNYICIARQVTMKRAYVVRVDDKDSWEVATKMANTQKTKNFSLHSDGSAPAADTDLANRWDPYSTNSTGVVVCSTNGFSATVLGCN</sequence>
<evidence type="ECO:0000313" key="2">
    <source>
        <dbReference type="Proteomes" id="UP000789396"/>
    </source>
</evidence>
<dbReference type="EMBL" id="CAJVPZ010036019">
    <property type="protein sequence ID" value="CAG8750307.1"/>
    <property type="molecule type" value="Genomic_DNA"/>
</dbReference>
<dbReference type="Proteomes" id="UP000789396">
    <property type="component" value="Unassembled WGS sequence"/>
</dbReference>
<protein>
    <submittedName>
        <fullName evidence="1">14984_t:CDS:1</fullName>
    </submittedName>
</protein>
<feature type="non-terminal residue" evidence="1">
    <location>
        <position position="219"/>
    </location>
</feature>
<accession>A0A9N9IUG8</accession>